<dbReference type="Pfam" id="PF09796">
    <property type="entry name" value="QCR10"/>
    <property type="match status" value="1"/>
</dbReference>
<dbReference type="PANTHER" id="PTHR28254">
    <property type="entry name" value="CYTOCHROME B-C1 COMPLEX SUBUNIT 10"/>
    <property type="match status" value="1"/>
</dbReference>
<dbReference type="PANTHER" id="PTHR28254:SF1">
    <property type="entry name" value="CYTOCHROME B-C1 COMPLEX SUBUNIT 10, MITOCHONDRIAL"/>
    <property type="match status" value="1"/>
</dbReference>
<dbReference type="Proteomes" id="UP000594364">
    <property type="component" value="Chromosome 6"/>
</dbReference>
<name>A0A7U3SNH7_EPIFF</name>
<keyword evidence="2" id="KW-1185">Reference proteome</keyword>
<reference evidence="1 2" key="1">
    <citation type="journal article" date="2018" name="PLoS Genet.">
        <title>Repeat elements organise 3D genome structure and mediate transcription in the filamentous fungus Epichloe festucae.</title>
        <authorList>
            <person name="Winter D.J."/>
            <person name="Ganley A.R.D."/>
            <person name="Young C.A."/>
            <person name="Liachko I."/>
            <person name="Schardl C.L."/>
            <person name="Dupont P.Y."/>
            <person name="Berry D."/>
            <person name="Ram A."/>
            <person name="Scott B."/>
            <person name="Cox M.P."/>
        </authorList>
    </citation>
    <scope>NUCLEOTIDE SEQUENCE [LARGE SCALE GENOMIC DNA]</scope>
    <source>
        <strain evidence="1 2">Fl1</strain>
    </source>
</reference>
<dbReference type="AlphaFoldDB" id="A0A7U3SNH7"/>
<dbReference type="GO" id="GO:0005739">
    <property type="term" value="C:mitochondrion"/>
    <property type="evidence" value="ECO:0007669"/>
    <property type="project" value="GOC"/>
</dbReference>
<protein>
    <recommendedName>
        <fullName evidence="3">Cytochrome b-c1 complex subunit 10</fullName>
    </recommendedName>
</protein>
<dbReference type="EMBL" id="CP031390">
    <property type="protein sequence ID" value="QPH17899.1"/>
    <property type="molecule type" value="Genomic_DNA"/>
</dbReference>
<evidence type="ECO:0000313" key="1">
    <source>
        <dbReference type="EMBL" id="QPH17899.1"/>
    </source>
</evidence>
<accession>A0A7U3SNH7</accession>
<dbReference type="InterPro" id="IPR019182">
    <property type="entry name" value="Cytochrome_b-c1_su10_fun"/>
</dbReference>
<evidence type="ECO:0000313" key="2">
    <source>
        <dbReference type="Proteomes" id="UP000594364"/>
    </source>
</evidence>
<sequence length="106" mass="11891">MISTFVRRQITAVSAGAPRLEPSDQPVDDTNEAIGRYTFQPHLDGWNKTTLFRNTLRTASYGGAAAVGLLYYVSGIPRVQEDILQKIPFVGRYFVKEEVDPQDNPF</sequence>
<dbReference type="GO" id="GO:0006122">
    <property type="term" value="P:mitochondrial electron transport, ubiquinol to cytochrome c"/>
    <property type="evidence" value="ECO:0007669"/>
    <property type="project" value="InterPro"/>
</dbReference>
<proteinExistence type="predicted"/>
<evidence type="ECO:0008006" key="3">
    <source>
        <dbReference type="Google" id="ProtNLM"/>
    </source>
</evidence>
<dbReference type="OrthoDB" id="2391627at2759"/>
<organism evidence="1 2">
    <name type="scientific">Epichloe festucae (strain Fl1)</name>
    <dbReference type="NCBI Taxonomy" id="877507"/>
    <lineage>
        <taxon>Eukaryota</taxon>
        <taxon>Fungi</taxon>
        <taxon>Dikarya</taxon>
        <taxon>Ascomycota</taxon>
        <taxon>Pezizomycotina</taxon>
        <taxon>Sordariomycetes</taxon>
        <taxon>Hypocreomycetidae</taxon>
        <taxon>Hypocreales</taxon>
        <taxon>Clavicipitaceae</taxon>
        <taxon>Epichloe</taxon>
    </lineage>
</organism>
<gene>
    <name evidence="1" type="ORF">C2857_002815</name>
</gene>